<comment type="caution">
    <text evidence="8">The sequence shown here is derived from an EMBL/GenBank/DDBJ whole genome shotgun (WGS) entry which is preliminary data.</text>
</comment>
<comment type="function">
    <text evidence="6">Required for efficient N-glycosylation. Necessary for maintaining optimal levels of dolichol-linked oligosaccharides. Hydrolyzes dolichyl pyrophosphate at a very high rate and dolichyl monophosphate at a much lower rate. Does not act on phosphatidate.</text>
</comment>
<dbReference type="GO" id="GO:0005789">
    <property type="term" value="C:endoplasmic reticulum membrane"/>
    <property type="evidence" value="ECO:0007669"/>
    <property type="project" value="UniProtKB-SubCell"/>
</dbReference>
<evidence type="ECO:0000313" key="9">
    <source>
        <dbReference type="Proteomes" id="UP000317494"/>
    </source>
</evidence>
<dbReference type="STRING" id="286115.A0A507DNT9"/>
<dbReference type="SMART" id="SM00014">
    <property type="entry name" value="acidPPc"/>
    <property type="match status" value="1"/>
</dbReference>
<gene>
    <name evidence="8" type="ORF">SeMB42_g00819</name>
</gene>
<evidence type="ECO:0000256" key="4">
    <source>
        <dbReference type="ARBA" id="ARBA00022989"/>
    </source>
</evidence>
<evidence type="ECO:0000259" key="7">
    <source>
        <dbReference type="SMART" id="SM00014"/>
    </source>
</evidence>
<evidence type="ECO:0000256" key="5">
    <source>
        <dbReference type="ARBA" id="ARBA00023136"/>
    </source>
</evidence>
<name>A0A507DNT9_9FUNG</name>
<evidence type="ECO:0000256" key="6">
    <source>
        <dbReference type="RuleBase" id="RU367078"/>
    </source>
</evidence>
<accession>A0A507DNT9</accession>
<dbReference type="AlphaFoldDB" id="A0A507DNT9"/>
<protein>
    <recommendedName>
        <fullName evidence="6">Dolichyldiphosphatase</fullName>
        <ecNumber evidence="6">3.6.1.43</ecNumber>
    </recommendedName>
</protein>
<dbReference type="GO" id="GO:0006487">
    <property type="term" value="P:protein N-linked glycosylation"/>
    <property type="evidence" value="ECO:0007669"/>
    <property type="project" value="UniProtKB-UniRule"/>
</dbReference>
<comment type="similarity">
    <text evidence="6">Belongs to the dolichyldiphosphatase family.</text>
</comment>
<feature type="transmembrane region" description="Helical" evidence="6">
    <location>
        <begin position="143"/>
        <end position="168"/>
    </location>
</feature>
<dbReference type="GO" id="GO:0047874">
    <property type="term" value="F:dolichyldiphosphatase activity"/>
    <property type="evidence" value="ECO:0007669"/>
    <property type="project" value="UniProtKB-UniRule"/>
</dbReference>
<dbReference type="Pfam" id="PF01569">
    <property type="entry name" value="PAP2"/>
    <property type="match status" value="1"/>
</dbReference>
<evidence type="ECO:0000256" key="1">
    <source>
        <dbReference type="ARBA" id="ARBA00004141"/>
    </source>
</evidence>
<dbReference type="SUPFAM" id="SSF48317">
    <property type="entry name" value="Acid phosphatase/Vanadium-dependent haloperoxidase"/>
    <property type="match status" value="1"/>
</dbReference>
<comment type="catalytic activity">
    <reaction evidence="6">
        <text>a di-trans,poly-cis-dolichyl diphosphate + H2O = a di-trans,poly-cis-dolichyl phosphate + phosphate + H(+)</text>
        <dbReference type="Rhea" id="RHEA:14385"/>
        <dbReference type="Rhea" id="RHEA-COMP:19498"/>
        <dbReference type="Rhea" id="RHEA-COMP:19506"/>
        <dbReference type="ChEBI" id="CHEBI:15377"/>
        <dbReference type="ChEBI" id="CHEBI:15378"/>
        <dbReference type="ChEBI" id="CHEBI:43474"/>
        <dbReference type="ChEBI" id="CHEBI:57497"/>
        <dbReference type="ChEBI" id="CHEBI:57683"/>
        <dbReference type="EC" id="3.6.1.43"/>
    </reaction>
</comment>
<dbReference type="InterPro" id="IPR036938">
    <property type="entry name" value="PAP2/HPO_sf"/>
</dbReference>
<organism evidence="8 9">
    <name type="scientific">Synchytrium endobioticum</name>
    <dbReference type="NCBI Taxonomy" id="286115"/>
    <lineage>
        <taxon>Eukaryota</taxon>
        <taxon>Fungi</taxon>
        <taxon>Fungi incertae sedis</taxon>
        <taxon>Chytridiomycota</taxon>
        <taxon>Chytridiomycota incertae sedis</taxon>
        <taxon>Chytridiomycetes</taxon>
        <taxon>Synchytriales</taxon>
        <taxon>Synchytriaceae</taxon>
        <taxon>Synchytrium</taxon>
    </lineage>
</organism>
<dbReference type="EMBL" id="QEAN01000018">
    <property type="protein sequence ID" value="TPX53342.1"/>
    <property type="molecule type" value="Genomic_DNA"/>
</dbReference>
<dbReference type="Gene3D" id="1.20.144.10">
    <property type="entry name" value="Phosphatidic acid phosphatase type 2/haloperoxidase"/>
    <property type="match status" value="1"/>
</dbReference>
<feature type="transmembrane region" description="Helical" evidence="6">
    <location>
        <begin position="23"/>
        <end position="44"/>
    </location>
</feature>
<evidence type="ECO:0000256" key="3">
    <source>
        <dbReference type="ARBA" id="ARBA00022801"/>
    </source>
</evidence>
<comment type="pathway">
    <text evidence="6">Protein modification; protein glycosylation.</text>
</comment>
<keyword evidence="3 6" id="KW-0378">Hydrolase</keyword>
<sequence>MQILRSISLTHVQYDIDTPFGQILAYASLLPIALLVSYVTLIMYKRNLETILMFSGQLLNEGINRVLKDTMKVPRHSIVGSGYAMPSSHSQFIAFFAVYLMLNLYAKKHMEQQLWKHLIVVATFIAAGLVCYSRYALNYHTQWQVVIGAVLGVIVGVHWHLMVGRVLLPFLVDRLDILEWRVSRYFMIRDTRRIPDVLQLEYDAIRKASRNLKCK</sequence>
<dbReference type="PANTHER" id="PTHR11247:SF1">
    <property type="entry name" value="DOLICHYLDIPHOSPHATASE 1"/>
    <property type="match status" value="1"/>
</dbReference>
<evidence type="ECO:0000256" key="2">
    <source>
        <dbReference type="ARBA" id="ARBA00022692"/>
    </source>
</evidence>
<dbReference type="InterPro" id="IPR000326">
    <property type="entry name" value="PAP2/HPO"/>
</dbReference>
<keyword evidence="9" id="KW-1185">Reference proteome</keyword>
<evidence type="ECO:0000313" key="8">
    <source>
        <dbReference type="EMBL" id="TPX53342.1"/>
    </source>
</evidence>
<dbReference type="InterPro" id="IPR039667">
    <property type="entry name" value="Dolichyldiphosphatase_PAP2"/>
</dbReference>
<reference evidence="8 9" key="1">
    <citation type="journal article" date="2019" name="Sci. Rep.">
        <title>Comparative genomics of chytrid fungi reveal insights into the obligate biotrophic and pathogenic lifestyle of Synchytrium endobioticum.</title>
        <authorList>
            <person name="van de Vossenberg B.T.L.H."/>
            <person name="Warris S."/>
            <person name="Nguyen H.D.T."/>
            <person name="van Gent-Pelzer M.P.E."/>
            <person name="Joly D.L."/>
            <person name="van de Geest H.C."/>
            <person name="Bonants P.J.M."/>
            <person name="Smith D.S."/>
            <person name="Levesque C.A."/>
            <person name="van der Lee T.A.J."/>
        </authorList>
    </citation>
    <scope>NUCLEOTIDE SEQUENCE [LARGE SCALE GENOMIC DNA]</scope>
    <source>
        <strain evidence="8 9">MB42</strain>
    </source>
</reference>
<dbReference type="PANTHER" id="PTHR11247">
    <property type="entry name" value="PALMITOYL-PROTEIN THIOESTERASE/DOLICHYLDIPHOSPHATASE 1"/>
    <property type="match status" value="1"/>
</dbReference>
<dbReference type="GO" id="GO:0008610">
    <property type="term" value="P:lipid biosynthetic process"/>
    <property type="evidence" value="ECO:0007669"/>
    <property type="project" value="TreeGrafter"/>
</dbReference>
<dbReference type="VEuPathDB" id="FungiDB:SeMB42_g00819"/>
<dbReference type="UniPathway" id="UPA00378"/>
<proteinExistence type="inferred from homology"/>
<keyword evidence="2 6" id="KW-0812">Transmembrane</keyword>
<dbReference type="EC" id="3.6.1.43" evidence="6"/>
<comment type="subcellular location">
    <subcellularLocation>
        <location evidence="6">Endoplasmic reticulum membrane</location>
        <topology evidence="6">Multi-pass membrane protein</topology>
    </subcellularLocation>
    <subcellularLocation>
        <location evidence="1">Membrane</location>
        <topology evidence="1">Multi-pass membrane protein</topology>
    </subcellularLocation>
</comment>
<dbReference type="CDD" id="cd03382">
    <property type="entry name" value="PAP2_dolichyldiphosphatase"/>
    <property type="match status" value="1"/>
</dbReference>
<keyword evidence="5 6" id="KW-0472">Membrane</keyword>
<dbReference type="Proteomes" id="UP000317494">
    <property type="component" value="Unassembled WGS sequence"/>
</dbReference>
<feature type="transmembrane region" description="Helical" evidence="6">
    <location>
        <begin position="118"/>
        <end position="137"/>
    </location>
</feature>
<feature type="domain" description="Phosphatidic acid phosphatase type 2/haloperoxidase" evidence="7">
    <location>
        <begin position="30"/>
        <end position="160"/>
    </location>
</feature>
<keyword evidence="6" id="KW-0256">Endoplasmic reticulum</keyword>
<keyword evidence="4 6" id="KW-1133">Transmembrane helix</keyword>